<reference evidence="1 2" key="1">
    <citation type="submission" date="2020-09" db="EMBL/GenBank/DDBJ databases">
        <title>Pseudoxanthomonas sp. CAU 1598 isolated from sand of Yaerae Beach.</title>
        <authorList>
            <person name="Kim W."/>
        </authorList>
    </citation>
    <scope>NUCLEOTIDE SEQUENCE [LARGE SCALE GENOMIC DNA]</scope>
    <source>
        <strain evidence="1 2">CAU 1598</strain>
    </source>
</reference>
<accession>A0AAW3ZK96</accession>
<evidence type="ECO:0000313" key="1">
    <source>
        <dbReference type="EMBL" id="MBD8526426.1"/>
    </source>
</evidence>
<proteinExistence type="predicted"/>
<dbReference type="RefSeq" id="WP_192029851.1">
    <property type="nucleotide sequence ID" value="NZ_JACYTR010000022.1"/>
</dbReference>
<dbReference type="EMBL" id="JACYTR010000022">
    <property type="protein sequence ID" value="MBD8526426.1"/>
    <property type="molecule type" value="Genomic_DNA"/>
</dbReference>
<organism evidence="1 2">
    <name type="scientific">Pseudomarimonas arenosa</name>
    <dbReference type="NCBI Taxonomy" id="2774145"/>
    <lineage>
        <taxon>Bacteria</taxon>
        <taxon>Pseudomonadati</taxon>
        <taxon>Pseudomonadota</taxon>
        <taxon>Gammaproteobacteria</taxon>
        <taxon>Lysobacterales</taxon>
        <taxon>Lysobacteraceae</taxon>
        <taxon>Pseudomarimonas</taxon>
    </lineage>
</organism>
<name>A0AAW3ZK96_9GAMM</name>
<comment type="caution">
    <text evidence="1">The sequence shown here is derived from an EMBL/GenBank/DDBJ whole genome shotgun (WGS) entry which is preliminary data.</text>
</comment>
<keyword evidence="2" id="KW-1185">Reference proteome</keyword>
<evidence type="ECO:0000313" key="2">
    <source>
        <dbReference type="Proteomes" id="UP000613768"/>
    </source>
</evidence>
<sequence length="95" mass="10542">MRLFLWISVLLIIATGIAHSWLGARYPLDLAGDFRPSVNGLAKGMNRMGRGYSFDVIRARMLYDPKARKAGAVEVIERVPDTDSGMMKVDASLLM</sequence>
<dbReference type="AlphaFoldDB" id="A0AAW3ZK96"/>
<dbReference type="Proteomes" id="UP000613768">
    <property type="component" value="Unassembled WGS sequence"/>
</dbReference>
<protein>
    <submittedName>
        <fullName evidence="1">Uncharacterized protein</fullName>
    </submittedName>
</protein>
<gene>
    <name evidence="1" type="ORF">IFO71_11825</name>
</gene>